<dbReference type="PANTHER" id="PTHR45756">
    <property type="entry name" value="PALMITOYLTRANSFERASE"/>
    <property type="match status" value="1"/>
</dbReference>
<dbReference type="EC" id="2.7.11.25" evidence="9"/>
<keyword evidence="9" id="KW-0418">Kinase</keyword>
<dbReference type="InterPro" id="IPR053215">
    <property type="entry name" value="TKL_Ser/Thr_kinase"/>
</dbReference>
<dbReference type="GO" id="GO:0004709">
    <property type="term" value="F:MAP kinase kinase kinase activity"/>
    <property type="evidence" value="ECO:0007669"/>
    <property type="project" value="UniProtKB-EC"/>
</dbReference>
<feature type="compositionally biased region" description="Basic and acidic residues" evidence="5">
    <location>
        <begin position="878"/>
        <end position="897"/>
    </location>
</feature>
<evidence type="ECO:0000259" key="8">
    <source>
        <dbReference type="PROSITE" id="PS50011"/>
    </source>
</evidence>
<evidence type="ECO:0000256" key="7">
    <source>
        <dbReference type="SAM" id="SignalP"/>
    </source>
</evidence>
<dbReference type="AlphaFoldDB" id="A0A0A1TU65"/>
<sequence length="951" mass="108186">MHLLFPLFLALSVTGSLVEVDISKVNETLKHFVPYIGYNERSESRHNLPVYYDYSDPKEFKWDSTLSIVQNRTGTVKMSSPRRPQIIDMKEEAWLQYDRNLTLYSLTKQPPQVEVESPYNQQIDQDAPMTHHLYFYSEKIKKEFILTCIKGKLNALSTAYLTISHKDIGDCGQYISAGNTVVAVKNDTKITVYSYYNGPDFTSVIGQYKFFRNIKLADSTSETFQYDPIRMTRDNILYVPVSGSNKVSVFDEKTKYEKEDILSVPFYQEGTTEFLKPLKYSPFENIISYGQVILVGTPGYSTPTLKFCGGGYVFFDNILDPNFHPRFVTIIKINSTIAYSYLGYSASTSAKTAWLGGFHTINTDYTYPSLTTSIKKLTQEYCTYSVCECHNNYTFVNGTCVLNTKQKTSKALIIVLCLISFLLLIGCGVAAILVFGVWRKNKKRTPQTKFKIGNYAYEFTAVDKFPLSLDTNTLSFGYDKTKAPVDEELRQTLRVLNNTKKTYKYSFNPQETENHHFTISFSPKTGKLAAGIFQEIEVKCKFLCTCRPTEIVDLMACQCDDDKAEEEHTAIKIGCESMNSVKLDYEEFVKDRVIGEGSFGVIFLGKYRGNVVAIKKTKNFSWPEDVLENFRKEVVMMNKTRCPYIVNFVGCVDTPDQYAIVTEYAPYGSLKDVYESPKFTDILATKCLTDVANGMVFLHSSLIIHRDLKPENVLVFSMRKKEKVNAKISDFGTSRDISYSNVVSNNGMTQGVGTPLYMAPELLSKEKTEYGQPVDVFAYAILTLEVMTRKVPYLSQTFNHSWDVSDFVIKGGRLDIPKNFPEGISQLIADCWDNDPNKRPKFPEIRDRIEAIWNGLYKKYLDDKSEKEKALNALEASQPHKIDKNEEKKKEKKEEKTPILAVNYEQSSLLTPKEDITVTSVVNDSSLVNVIDEPQVVGHEDVLTAIVDDVF</sequence>
<dbReference type="InterPro" id="IPR017441">
    <property type="entry name" value="Protein_kinase_ATP_BS"/>
</dbReference>
<keyword evidence="1" id="KW-0723">Serine/threonine-protein kinase</keyword>
<evidence type="ECO:0000256" key="4">
    <source>
        <dbReference type="PROSITE-ProRule" id="PRU10141"/>
    </source>
</evidence>
<evidence type="ECO:0000256" key="6">
    <source>
        <dbReference type="SAM" id="Phobius"/>
    </source>
</evidence>
<dbReference type="InterPro" id="IPR001245">
    <property type="entry name" value="Ser-Thr/Tyr_kinase_cat_dom"/>
</dbReference>
<feature type="chain" id="PRO_5013379958" evidence="7">
    <location>
        <begin position="16"/>
        <end position="951"/>
    </location>
</feature>
<evidence type="ECO:0000313" key="10">
    <source>
        <dbReference type="Proteomes" id="UP000014680"/>
    </source>
</evidence>
<feature type="domain" description="Protein kinase" evidence="8">
    <location>
        <begin position="588"/>
        <end position="861"/>
    </location>
</feature>
<feature type="region of interest" description="Disordered" evidence="5">
    <location>
        <begin position="873"/>
        <end position="897"/>
    </location>
</feature>
<dbReference type="PANTHER" id="PTHR45756:SF1">
    <property type="entry name" value="PROTEIN KINASE DOMAIN CONTAINING PROTEIN"/>
    <property type="match status" value="1"/>
</dbReference>
<gene>
    <name evidence="9" type="ORF">EIN_375950</name>
</gene>
<dbReference type="EMBL" id="KB207268">
    <property type="protein sequence ID" value="ELP83460.1"/>
    <property type="molecule type" value="Genomic_DNA"/>
</dbReference>
<dbReference type="SUPFAM" id="SSF56112">
    <property type="entry name" value="Protein kinase-like (PK-like)"/>
    <property type="match status" value="1"/>
</dbReference>
<keyword evidence="6" id="KW-0472">Membrane</keyword>
<feature type="binding site" evidence="4">
    <location>
        <position position="616"/>
    </location>
    <ligand>
        <name>ATP</name>
        <dbReference type="ChEBI" id="CHEBI:30616"/>
    </ligand>
</feature>
<dbReference type="PROSITE" id="PS00107">
    <property type="entry name" value="PROTEIN_KINASE_ATP"/>
    <property type="match status" value="1"/>
</dbReference>
<keyword evidence="6" id="KW-1133">Transmembrane helix</keyword>
<accession>A0A0A1TU65</accession>
<dbReference type="GO" id="GO:0005524">
    <property type="term" value="F:ATP binding"/>
    <property type="evidence" value="ECO:0007669"/>
    <property type="project" value="UniProtKB-UniRule"/>
</dbReference>
<reference evidence="9 10" key="1">
    <citation type="submission" date="2012-10" db="EMBL/GenBank/DDBJ databases">
        <authorList>
            <person name="Zafar N."/>
            <person name="Inman J."/>
            <person name="Hall N."/>
            <person name="Lorenzi H."/>
            <person name="Caler E."/>
        </authorList>
    </citation>
    <scope>NUCLEOTIDE SEQUENCE [LARGE SCALE GENOMIC DNA]</scope>
    <source>
        <strain evidence="9 10">IP1</strain>
    </source>
</reference>
<dbReference type="PRINTS" id="PR00109">
    <property type="entry name" value="TYRKINASE"/>
</dbReference>
<dbReference type="OrthoDB" id="4062651at2759"/>
<dbReference type="KEGG" id="eiv:EIN_375950"/>
<dbReference type="GeneID" id="14882412"/>
<proteinExistence type="predicted"/>
<evidence type="ECO:0000256" key="3">
    <source>
        <dbReference type="ARBA" id="ARBA00022840"/>
    </source>
</evidence>
<protein>
    <submittedName>
        <fullName evidence="9">Serine-threonine protein kinase, putative</fullName>
        <ecNumber evidence="9">2.7.11.25</ecNumber>
    </submittedName>
</protein>
<dbReference type="SMART" id="SM00220">
    <property type="entry name" value="S_TKc"/>
    <property type="match status" value="1"/>
</dbReference>
<dbReference type="Pfam" id="PF00069">
    <property type="entry name" value="Pkinase"/>
    <property type="match status" value="1"/>
</dbReference>
<dbReference type="InterPro" id="IPR008271">
    <property type="entry name" value="Ser/Thr_kinase_AS"/>
</dbReference>
<evidence type="ECO:0000313" key="9">
    <source>
        <dbReference type="EMBL" id="ELP83460.1"/>
    </source>
</evidence>
<keyword evidence="6" id="KW-0812">Transmembrane</keyword>
<feature type="transmembrane region" description="Helical" evidence="6">
    <location>
        <begin position="411"/>
        <end position="438"/>
    </location>
</feature>
<keyword evidence="7" id="KW-0732">Signal</keyword>
<evidence type="ECO:0000256" key="2">
    <source>
        <dbReference type="ARBA" id="ARBA00022741"/>
    </source>
</evidence>
<dbReference type="PROSITE" id="PS00108">
    <property type="entry name" value="PROTEIN_KINASE_ST"/>
    <property type="match status" value="1"/>
</dbReference>
<keyword evidence="3 4" id="KW-0067">ATP-binding</keyword>
<keyword evidence="2 4" id="KW-0547">Nucleotide-binding</keyword>
<dbReference type="PROSITE" id="PS50011">
    <property type="entry name" value="PROTEIN_KINASE_DOM"/>
    <property type="match status" value="1"/>
</dbReference>
<keyword evidence="9" id="KW-0808">Transferase</keyword>
<dbReference type="VEuPathDB" id="AmoebaDB:EIN_375950"/>
<name>A0A0A1TU65_ENTIV</name>
<dbReference type="RefSeq" id="XP_004182806.1">
    <property type="nucleotide sequence ID" value="XM_004182758.1"/>
</dbReference>
<dbReference type="InterPro" id="IPR011009">
    <property type="entry name" value="Kinase-like_dom_sf"/>
</dbReference>
<dbReference type="Proteomes" id="UP000014680">
    <property type="component" value="Unassembled WGS sequence"/>
</dbReference>
<dbReference type="CDD" id="cd13999">
    <property type="entry name" value="STKc_MAP3K-like"/>
    <property type="match status" value="1"/>
</dbReference>
<dbReference type="OMA" id="HAAMIIH"/>
<dbReference type="Gene3D" id="1.10.510.10">
    <property type="entry name" value="Transferase(Phosphotransferase) domain 1"/>
    <property type="match status" value="1"/>
</dbReference>
<evidence type="ECO:0000256" key="1">
    <source>
        <dbReference type="ARBA" id="ARBA00022527"/>
    </source>
</evidence>
<organism evidence="9 10">
    <name type="scientific">Entamoeba invadens IP1</name>
    <dbReference type="NCBI Taxonomy" id="370355"/>
    <lineage>
        <taxon>Eukaryota</taxon>
        <taxon>Amoebozoa</taxon>
        <taxon>Evosea</taxon>
        <taxon>Archamoebae</taxon>
        <taxon>Mastigamoebida</taxon>
        <taxon>Entamoebidae</taxon>
        <taxon>Entamoeba</taxon>
    </lineage>
</organism>
<dbReference type="InterPro" id="IPR000719">
    <property type="entry name" value="Prot_kinase_dom"/>
</dbReference>
<evidence type="ECO:0000256" key="5">
    <source>
        <dbReference type="SAM" id="MobiDB-lite"/>
    </source>
</evidence>
<keyword evidence="10" id="KW-1185">Reference proteome</keyword>
<feature type="signal peptide" evidence="7">
    <location>
        <begin position="1"/>
        <end position="15"/>
    </location>
</feature>